<reference evidence="1" key="2">
    <citation type="submission" date="2024-09" db="EMBL/GenBank/DDBJ databases">
        <authorList>
            <person name="Veyrier F.J."/>
        </authorList>
    </citation>
    <scope>NUCLEOTIDE SEQUENCE</scope>
    <source>
        <strain evidence="1">17694</strain>
    </source>
</reference>
<dbReference type="Gene3D" id="3.40.1350.10">
    <property type="match status" value="1"/>
</dbReference>
<dbReference type="RefSeq" id="WP_051255690.1">
    <property type="nucleotide sequence ID" value="NZ_CP091521.1"/>
</dbReference>
<proteinExistence type="predicted"/>
<evidence type="ECO:0000313" key="1">
    <source>
        <dbReference type="EMBL" id="UOP04615.1"/>
    </source>
</evidence>
<reference evidence="1" key="1">
    <citation type="journal article" date="2022" name="Res Sq">
        <title>Evolution of multicellular longitudinally dividing oral cavity symbionts (Neisseriaceae).</title>
        <authorList>
            <person name="Nyongesa S."/>
            <person name="Weber P."/>
            <person name="Bernet E."/>
            <person name="Pullido F."/>
            <person name="Nieckarz M."/>
            <person name="Delaby M."/>
            <person name="Nieves C."/>
            <person name="Viehboeck T."/>
            <person name="Krause N."/>
            <person name="Rivera-Millot A."/>
            <person name="Nakamura A."/>
            <person name="Vischer N."/>
            <person name="VanNieuwenhze M."/>
            <person name="Brun Y."/>
            <person name="Cava F."/>
            <person name="Bulgheresi S."/>
            <person name="Veyrier F."/>
        </authorList>
    </citation>
    <scope>NUCLEOTIDE SEQUENCE</scope>
    <source>
        <strain evidence="1">17694</strain>
    </source>
</reference>
<dbReference type="InterPro" id="IPR011856">
    <property type="entry name" value="tRNA_endonuc-like_dom_sf"/>
</dbReference>
<dbReference type="SUPFAM" id="SSF52980">
    <property type="entry name" value="Restriction endonuclease-like"/>
    <property type="match status" value="1"/>
</dbReference>
<dbReference type="KEGG" id="ckh:LVJ77_10340"/>
<sequence>MVCPKNIRAEFDYGAVDMSGYYDEAAAAIGKHHDLFQDIIGKIAWAYHNKHSGVNFDLKKYSQKDAQNLNRICREFYSHTLFSGYRYQKTDKLLHLKLQNAAPVRQFFQGGWLEWFALGVLLEHAAKRGKQYGFSCARSVKIRFHNQDLHELDVVFLAAGREPLVIECKSGEYRRELDKYLNLRKRLGIAADRFLLLVTDIDENQAKSLRAMYGLVFVTPQTLAAYLRDVI</sequence>
<gene>
    <name evidence="1" type="ORF">LVJ77_10340</name>
</gene>
<evidence type="ECO:0000313" key="2">
    <source>
        <dbReference type="Proteomes" id="UP000831534"/>
    </source>
</evidence>
<keyword evidence="2" id="KW-1185">Reference proteome</keyword>
<protein>
    <submittedName>
        <fullName evidence="1">Uncharacterized protein</fullName>
    </submittedName>
</protein>
<dbReference type="Proteomes" id="UP000831534">
    <property type="component" value="Chromosome"/>
</dbReference>
<dbReference type="AlphaFoldDB" id="A0A8T9MUT8"/>
<dbReference type="EMBL" id="CP091521">
    <property type="protein sequence ID" value="UOP04615.1"/>
    <property type="molecule type" value="Genomic_DNA"/>
</dbReference>
<organism evidence="1 2">
    <name type="scientific">Conchiformibius kuhniae</name>
    <dbReference type="NCBI Taxonomy" id="211502"/>
    <lineage>
        <taxon>Bacteria</taxon>
        <taxon>Pseudomonadati</taxon>
        <taxon>Pseudomonadota</taxon>
        <taxon>Betaproteobacteria</taxon>
        <taxon>Neisseriales</taxon>
        <taxon>Neisseriaceae</taxon>
        <taxon>Conchiformibius</taxon>
    </lineage>
</organism>
<name>A0A8T9MUT8_9NEIS</name>
<dbReference type="InterPro" id="IPR011335">
    <property type="entry name" value="Restrct_endonuc-II-like"/>
</dbReference>
<accession>A0A8T9MUT8</accession>
<dbReference type="GO" id="GO:0003676">
    <property type="term" value="F:nucleic acid binding"/>
    <property type="evidence" value="ECO:0007669"/>
    <property type="project" value="InterPro"/>
</dbReference>